<proteinExistence type="predicted"/>
<dbReference type="Proteomes" id="UP000053464">
    <property type="component" value="Unassembled WGS sequence"/>
</dbReference>
<dbReference type="SUPFAM" id="SSF48452">
    <property type="entry name" value="TPR-like"/>
    <property type="match status" value="1"/>
</dbReference>
<evidence type="ECO:0000313" key="2">
    <source>
        <dbReference type="Proteomes" id="UP000053464"/>
    </source>
</evidence>
<dbReference type="EMBL" id="LBHB01000002">
    <property type="protein sequence ID" value="KLE34916.1"/>
    <property type="molecule type" value="Genomic_DNA"/>
</dbReference>
<reference evidence="1 2" key="1">
    <citation type="submission" date="2015-04" db="EMBL/GenBank/DDBJ databases">
        <title>The draft genome sequence of Erythrobacter luteus KA37.</title>
        <authorList>
            <person name="Zhuang L."/>
            <person name="Liu Y."/>
            <person name="Shao Z."/>
        </authorList>
    </citation>
    <scope>NUCLEOTIDE SEQUENCE [LARGE SCALE GENOMIC DNA]</scope>
    <source>
        <strain evidence="1 2">KA37</strain>
    </source>
</reference>
<evidence type="ECO:0000313" key="1">
    <source>
        <dbReference type="EMBL" id="KLE34916.1"/>
    </source>
</evidence>
<keyword evidence="2" id="KW-1185">Reference proteome</keyword>
<gene>
    <name evidence="1" type="ORF">AAW00_10870</name>
</gene>
<dbReference type="Gene3D" id="1.25.40.10">
    <property type="entry name" value="Tetratricopeptide repeat domain"/>
    <property type="match status" value="1"/>
</dbReference>
<organism evidence="1 2">
    <name type="scientific">Aurantiacibacter luteus</name>
    <dbReference type="NCBI Taxonomy" id="1581420"/>
    <lineage>
        <taxon>Bacteria</taxon>
        <taxon>Pseudomonadati</taxon>
        <taxon>Pseudomonadota</taxon>
        <taxon>Alphaproteobacteria</taxon>
        <taxon>Sphingomonadales</taxon>
        <taxon>Erythrobacteraceae</taxon>
        <taxon>Aurantiacibacter</taxon>
    </lineage>
</organism>
<sequence>MQSVTAVMVDQQVERQDVAYEQLVAGQTEAAVAELEARLLDHPGDPALLINLGSAWSQLGNAERAEYYYRLARDADETYELELADGRWIDSRDAARLALASVELRALASR</sequence>
<dbReference type="PATRIC" id="fig|1581420.6.peg.2225"/>
<protein>
    <recommendedName>
        <fullName evidence="3">Tetratricopeptide repeat protein</fullName>
    </recommendedName>
</protein>
<name>A0A0G9MW11_9SPHN</name>
<comment type="caution">
    <text evidence="1">The sequence shown here is derived from an EMBL/GenBank/DDBJ whole genome shotgun (WGS) entry which is preliminary data.</text>
</comment>
<dbReference type="STRING" id="1581420.AAW00_10870"/>
<accession>A0A0G9MW11</accession>
<dbReference type="InterPro" id="IPR011990">
    <property type="entry name" value="TPR-like_helical_dom_sf"/>
</dbReference>
<evidence type="ECO:0008006" key="3">
    <source>
        <dbReference type="Google" id="ProtNLM"/>
    </source>
</evidence>
<dbReference type="AlphaFoldDB" id="A0A0G9MW11"/>